<dbReference type="PANTHER" id="PTHR13789:SF172">
    <property type="entry name" value="HYDROXYLASE, PUTATIVE (AFU_ORTHOLOGUE AFUA_1G12410)-RELATED"/>
    <property type="match status" value="1"/>
</dbReference>
<reference evidence="7" key="2">
    <citation type="submission" date="2020-04" db="EMBL/GenBank/DDBJ databases">
        <authorList>
            <person name="Santos R.A.C."/>
            <person name="Steenwyk J.L."/>
            <person name="Rivero-Menendez O."/>
            <person name="Mead M.E."/>
            <person name="Silva L.P."/>
            <person name="Bastos R.W."/>
            <person name="Alastruey-Izquierdo A."/>
            <person name="Goldman G.H."/>
            <person name="Rokas A."/>
        </authorList>
    </citation>
    <scope>NUCLEOTIDE SEQUENCE</scope>
    <source>
        <strain evidence="7">CNM-CM8927</strain>
    </source>
</reference>
<keyword evidence="2" id="KW-0285">Flavoprotein</keyword>
<gene>
    <name evidence="7" type="ORF">CNMCM8927_004510</name>
</gene>
<dbReference type="EMBL" id="JAAAPU010000026">
    <property type="protein sequence ID" value="KAF4206737.1"/>
    <property type="molecule type" value="Genomic_DNA"/>
</dbReference>
<dbReference type="InterPro" id="IPR036188">
    <property type="entry name" value="FAD/NAD-bd_sf"/>
</dbReference>
<evidence type="ECO:0000256" key="3">
    <source>
        <dbReference type="ARBA" id="ARBA00022827"/>
    </source>
</evidence>
<evidence type="ECO:0000256" key="2">
    <source>
        <dbReference type="ARBA" id="ARBA00022630"/>
    </source>
</evidence>
<sequence>MTIHSSTLCRLSVGVIGGGIGGLATALSLRRAGHAVTVYERADAIRDTGASISCAANGTKWLAEWGVDIALGNPIQIRSQIRHDLATGEVGDVLDLSDYVEKWGHNYYNFYRFDMHTMLMEAATGPGEGQPAVLQLNHTYESLDAEEGVITFTNGTSVQHDIVIGADGVGSSVRRSFGIIPERKRATATCYYCLITSSDIQRLGLSDMMRNDALEYWGNGEYKVVLSACRGGSIQSLFIFSPASPEDIWQDLETCDAQGIPDQVLQPFPGLDPRIRRLVTHAIDIRPWRLFENSPFPTWHMGRVCLMGDAAHPMMPDQSQGACQAIEDAAALGIIFSKKYKFTSDINAGLSAYERVRKPRASKVQAASARARLNISERIGFSTHTTGKLYKVADESKKLTIEEINGYDMHNHIALEAPVEYRRSEWVDLDKASTSVVGPA</sequence>
<dbReference type="Gene3D" id="3.50.50.60">
    <property type="entry name" value="FAD/NAD(P)-binding domain"/>
    <property type="match status" value="1"/>
</dbReference>
<accession>A0AAN6BRY8</accession>
<reference evidence="7" key="1">
    <citation type="journal article" date="2020" name="bioRxiv">
        <title>Genomic and phenotypic heterogeneity of clinical isolates of the human pathogens Aspergillus fumigatus, Aspergillus lentulus and Aspergillus fumigatiaffinis.</title>
        <authorList>
            <person name="dos Santos R.A.C."/>
            <person name="Steenwyk J.L."/>
            <person name="Rivero-Menendez O."/>
            <person name="Mead M.E."/>
            <person name="Silva L.P."/>
            <person name="Bastos R.W."/>
            <person name="Alastruey-Izquierdo A."/>
            <person name="Goldman G.H."/>
            <person name="Rokas A."/>
        </authorList>
    </citation>
    <scope>NUCLEOTIDE SEQUENCE</scope>
    <source>
        <strain evidence="7">CNM-CM8927</strain>
    </source>
</reference>
<evidence type="ECO:0000256" key="5">
    <source>
        <dbReference type="ARBA" id="ARBA00023033"/>
    </source>
</evidence>
<evidence type="ECO:0000256" key="1">
    <source>
        <dbReference type="ARBA" id="ARBA00007992"/>
    </source>
</evidence>
<keyword evidence="3" id="KW-0274">FAD</keyword>
<dbReference type="Proteomes" id="UP000649114">
    <property type="component" value="Unassembled WGS sequence"/>
</dbReference>
<evidence type="ECO:0000259" key="6">
    <source>
        <dbReference type="Pfam" id="PF01494"/>
    </source>
</evidence>
<evidence type="ECO:0000313" key="7">
    <source>
        <dbReference type="EMBL" id="KAF4206737.1"/>
    </source>
</evidence>
<dbReference type="PANTHER" id="PTHR13789">
    <property type="entry name" value="MONOOXYGENASE"/>
    <property type="match status" value="1"/>
</dbReference>
<organism evidence="7 8">
    <name type="scientific">Aspergillus lentulus</name>
    <dbReference type="NCBI Taxonomy" id="293939"/>
    <lineage>
        <taxon>Eukaryota</taxon>
        <taxon>Fungi</taxon>
        <taxon>Dikarya</taxon>
        <taxon>Ascomycota</taxon>
        <taxon>Pezizomycotina</taxon>
        <taxon>Eurotiomycetes</taxon>
        <taxon>Eurotiomycetidae</taxon>
        <taxon>Eurotiales</taxon>
        <taxon>Aspergillaceae</taxon>
        <taxon>Aspergillus</taxon>
        <taxon>Aspergillus subgen. Fumigati</taxon>
    </lineage>
</organism>
<dbReference type="InterPro" id="IPR002938">
    <property type="entry name" value="FAD-bd"/>
</dbReference>
<dbReference type="InterPro" id="IPR050493">
    <property type="entry name" value="FAD-dep_Monooxygenase_BioMet"/>
</dbReference>
<proteinExistence type="inferred from homology"/>
<dbReference type="GO" id="GO:0071949">
    <property type="term" value="F:FAD binding"/>
    <property type="evidence" value="ECO:0007669"/>
    <property type="project" value="InterPro"/>
</dbReference>
<dbReference type="AlphaFoldDB" id="A0AAN6BRY8"/>
<protein>
    <recommendedName>
        <fullName evidence="6">FAD-binding domain-containing protein</fullName>
    </recommendedName>
</protein>
<comment type="caution">
    <text evidence="7">The sequence shown here is derived from an EMBL/GenBank/DDBJ whole genome shotgun (WGS) entry which is preliminary data.</text>
</comment>
<feature type="domain" description="FAD-binding" evidence="6">
    <location>
        <begin position="11"/>
        <end position="365"/>
    </location>
</feature>
<dbReference type="PRINTS" id="PR00420">
    <property type="entry name" value="RNGMNOXGNASE"/>
</dbReference>
<keyword evidence="4" id="KW-0560">Oxidoreductase</keyword>
<dbReference type="Pfam" id="PF01494">
    <property type="entry name" value="FAD_binding_3"/>
    <property type="match status" value="1"/>
</dbReference>
<keyword evidence="5" id="KW-0503">Monooxygenase</keyword>
<evidence type="ECO:0000313" key="8">
    <source>
        <dbReference type="Proteomes" id="UP000649114"/>
    </source>
</evidence>
<dbReference type="SUPFAM" id="SSF51905">
    <property type="entry name" value="FAD/NAD(P)-binding domain"/>
    <property type="match status" value="1"/>
</dbReference>
<name>A0AAN6BRY8_ASPLE</name>
<comment type="similarity">
    <text evidence="1">Belongs to the paxM FAD-dependent monooxygenase family.</text>
</comment>
<dbReference type="GO" id="GO:0004497">
    <property type="term" value="F:monooxygenase activity"/>
    <property type="evidence" value="ECO:0007669"/>
    <property type="project" value="UniProtKB-KW"/>
</dbReference>
<evidence type="ECO:0000256" key="4">
    <source>
        <dbReference type="ARBA" id="ARBA00023002"/>
    </source>
</evidence>